<name>A0A0N7KX46_9HYPH</name>
<reference evidence="2" key="1">
    <citation type="journal article" date="2015" name="Proc. Natl. Acad. Sci. U.S.A.">
        <title>Bacterial clade with the ribosomal RNA operon on a small plasmid rather than the chromosome.</title>
        <authorList>
            <person name="Anda M."/>
            <person name="Ohtsubo Y."/>
            <person name="Okubo T."/>
            <person name="Sugawara M."/>
            <person name="Nagata Y."/>
            <person name="Tsuda M."/>
            <person name="Minamisawa K."/>
            <person name="Mitsui H."/>
        </authorList>
    </citation>
    <scope>NUCLEOTIDE SEQUENCE</scope>
    <source>
        <strain evidence="2">DSM 21988</strain>
    </source>
</reference>
<evidence type="ECO:0000256" key="1">
    <source>
        <dbReference type="SAM" id="Phobius"/>
    </source>
</evidence>
<proteinExistence type="predicted"/>
<feature type="transmembrane region" description="Helical" evidence="1">
    <location>
        <begin position="77"/>
        <end position="97"/>
    </location>
</feature>
<keyword evidence="1" id="KW-1133">Transmembrane helix</keyword>
<accession>A0A0N7KX46</accession>
<keyword evidence="1" id="KW-0812">Transmembrane</keyword>
<dbReference type="AlphaFoldDB" id="A0A0N7KX46"/>
<sequence>MGVFMGGQKFDDEPTAEDLPAHFYAPGSQMNWPAQNAQRTYECDDNRPTDRGYNVIIASALVFVVVSSFWYLFRTDWLFSLMTFSGATAISSFWLHLEIRWK</sequence>
<evidence type="ECO:0000313" key="2">
    <source>
        <dbReference type="EMBL" id="BAT25905.1"/>
    </source>
</evidence>
<dbReference type="EMBL" id="LC066370">
    <property type="protein sequence ID" value="BAT25905.1"/>
    <property type="molecule type" value="Genomic_DNA"/>
</dbReference>
<feature type="transmembrane region" description="Helical" evidence="1">
    <location>
        <begin position="52"/>
        <end position="71"/>
    </location>
</feature>
<protein>
    <submittedName>
        <fullName evidence="2">Integration host factor IHF alpha subunit</fullName>
    </submittedName>
</protein>
<keyword evidence="1" id="KW-0472">Membrane</keyword>
<organism evidence="2">
    <name type="scientific">Aureimonas altamirensis</name>
    <dbReference type="NCBI Taxonomy" id="370622"/>
    <lineage>
        <taxon>Bacteria</taxon>
        <taxon>Pseudomonadati</taxon>
        <taxon>Pseudomonadota</taxon>
        <taxon>Alphaproteobacteria</taxon>
        <taxon>Hyphomicrobiales</taxon>
        <taxon>Aurantimonadaceae</taxon>
        <taxon>Aureimonas</taxon>
    </lineage>
</organism>